<dbReference type="PANTHER" id="PTHR37305">
    <property type="entry name" value="INTEGRAL MEMBRANE PROTEIN-RELATED"/>
    <property type="match status" value="1"/>
</dbReference>
<dbReference type="STRING" id="1191523.MROS_0851"/>
<feature type="transmembrane region" description="Helical" evidence="1">
    <location>
        <begin position="253"/>
        <end position="272"/>
    </location>
</feature>
<dbReference type="PANTHER" id="PTHR37305:SF1">
    <property type="entry name" value="MEMBRANE PROTEIN"/>
    <property type="match status" value="1"/>
</dbReference>
<reference evidence="2 3" key="1">
    <citation type="journal article" date="2013" name="PLoS ONE">
        <title>Genomic analysis of Melioribacter roseus, facultatively anaerobic organotrophic bacterium representing a novel deep lineage within Bacteriodetes/Chlorobi group.</title>
        <authorList>
            <person name="Kadnikov V.V."/>
            <person name="Mardanov A.V."/>
            <person name="Podosokorskaya O.A."/>
            <person name="Gavrilov S.N."/>
            <person name="Kublanov I.V."/>
            <person name="Beletsky A.V."/>
            <person name="Bonch-Osmolovskaya E.A."/>
            <person name="Ravin N.V."/>
        </authorList>
    </citation>
    <scope>NUCLEOTIDE SEQUENCE [LARGE SCALE GENOMIC DNA]</scope>
    <source>
        <strain evidence="3">JCM 17771 / P3M-2</strain>
    </source>
</reference>
<dbReference type="EMBL" id="CP003557">
    <property type="protein sequence ID" value="AFN74092.1"/>
    <property type="molecule type" value="Genomic_DNA"/>
</dbReference>
<keyword evidence="1" id="KW-0812">Transmembrane</keyword>
<gene>
    <name evidence="2" type="ordered locus">MROS_0851</name>
</gene>
<keyword evidence="3" id="KW-1185">Reference proteome</keyword>
<protein>
    <submittedName>
        <fullName evidence="2">Membrane protein</fullName>
    </submittedName>
</protein>
<evidence type="ECO:0000256" key="1">
    <source>
        <dbReference type="SAM" id="Phobius"/>
    </source>
</evidence>
<feature type="transmembrane region" description="Helical" evidence="1">
    <location>
        <begin position="164"/>
        <end position="189"/>
    </location>
</feature>
<proteinExistence type="predicted"/>
<dbReference type="Pfam" id="PF12679">
    <property type="entry name" value="ABC2_membrane_2"/>
    <property type="match status" value="1"/>
</dbReference>
<dbReference type="GO" id="GO:0005886">
    <property type="term" value="C:plasma membrane"/>
    <property type="evidence" value="ECO:0007669"/>
    <property type="project" value="UniProtKB-SubCell"/>
</dbReference>
<evidence type="ECO:0000313" key="2">
    <source>
        <dbReference type="EMBL" id="AFN74092.1"/>
    </source>
</evidence>
<dbReference type="RefSeq" id="WP_014855528.1">
    <property type="nucleotide sequence ID" value="NC_018178.1"/>
</dbReference>
<dbReference type="GO" id="GO:0140359">
    <property type="term" value="F:ABC-type transporter activity"/>
    <property type="evidence" value="ECO:0007669"/>
    <property type="project" value="InterPro"/>
</dbReference>
<sequence length="278" mass="31340">MINLIRIELVKIFGKWRTYIGFIAIGLLVPIIQTALYFTGNDYISMVTRGFRETFMMVGNLLNGYFIANLVLNSLFIHIPFLIVLVGGDILAGEATAGTYRMLLVRPVSRFEVITSKFIAGIIYVVGLILWLAFLSLGVSLLIFGTGELITFRDKLIIFASDDVLWRFVYAYLYSILSMTTVFSLSFLFSSFVENAIGPIIGSMALIIILLILSAIPIDFFNAIQPYFFTTHMPKWSRFFSDEIDYAEITKSALFLAGYTLLFFMTAAGIFIKKDILT</sequence>
<dbReference type="eggNOG" id="COG1277">
    <property type="taxonomic scope" value="Bacteria"/>
</dbReference>
<dbReference type="KEGG" id="mro:MROS_0851"/>
<feature type="transmembrane region" description="Helical" evidence="1">
    <location>
        <begin position="118"/>
        <end position="144"/>
    </location>
</feature>
<dbReference type="AlphaFoldDB" id="I6YU64"/>
<dbReference type="Proteomes" id="UP000009011">
    <property type="component" value="Chromosome"/>
</dbReference>
<organism evidence="2 3">
    <name type="scientific">Melioribacter roseus (strain DSM 23840 / JCM 17771 / VKM B-2668 / P3M-2)</name>
    <dbReference type="NCBI Taxonomy" id="1191523"/>
    <lineage>
        <taxon>Bacteria</taxon>
        <taxon>Pseudomonadati</taxon>
        <taxon>Ignavibacteriota</taxon>
        <taxon>Ignavibacteria</taxon>
        <taxon>Ignavibacteriales</taxon>
        <taxon>Melioribacteraceae</taxon>
        <taxon>Melioribacter</taxon>
    </lineage>
</organism>
<keyword evidence="1" id="KW-0472">Membrane</keyword>
<accession>I6YU64</accession>
<name>I6YU64_MELRP</name>
<keyword evidence="1" id="KW-1133">Transmembrane helix</keyword>
<feature type="transmembrane region" description="Helical" evidence="1">
    <location>
        <begin position="19"/>
        <end position="38"/>
    </location>
</feature>
<evidence type="ECO:0000313" key="3">
    <source>
        <dbReference type="Proteomes" id="UP000009011"/>
    </source>
</evidence>
<dbReference type="HOGENOM" id="CLU_086949_0_0_10"/>
<feature type="transmembrane region" description="Helical" evidence="1">
    <location>
        <begin position="196"/>
        <end position="218"/>
    </location>
</feature>
<dbReference type="OrthoDB" id="9814570at2"/>